<organism evidence="11 12">
    <name type="scientific">Yaniella flava</name>
    <dbReference type="NCBI Taxonomy" id="287930"/>
    <lineage>
        <taxon>Bacteria</taxon>
        <taxon>Bacillati</taxon>
        <taxon>Actinomycetota</taxon>
        <taxon>Actinomycetes</taxon>
        <taxon>Micrococcales</taxon>
        <taxon>Micrococcaceae</taxon>
        <taxon>Yaniella</taxon>
    </lineage>
</organism>
<keyword evidence="9" id="KW-0472">Membrane</keyword>
<sequence>MTTTARKHRLVSVLLNILAVLVMMIVGLFVSLLAILTAPENFDGSFELLTDLGALRVLLALLLLCLLPWYRKIPLALIMAGGFYAVIAQGDPYVLGVGLTVWIVRAQHRWQWTIAAGGLAAMVLNLVWHILAIQRMGEQAATAEAILAVLTLGFAAIGTVLSISLITRQRRSINEAHAEVEAVEHDRDAISTQMTRQTEREYLAREVHDTLAQRLTALSLQTGQMQKSLDDTDPNELSSALEETKHYSDQALRDLRSLVTSLRDQGEKEASIPSVAPGGFQDLRVLFDDAAHQGLKIQPQVLLDSYDTASDETQRAVLRITQEALTNVMRYSPDRTVQLRVEGQPGYDLLLEFTNRRDPSRDFTGGSGTGLLGIKERAEIIGGTAQEEILDEHFRLTVTLPWPTDERTQP</sequence>
<dbReference type="InterPro" id="IPR011712">
    <property type="entry name" value="Sig_transdc_His_kin_sub3_dim/P"/>
</dbReference>
<dbReference type="PANTHER" id="PTHR24421">
    <property type="entry name" value="NITRATE/NITRITE SENSOR PROTEIN NARX-RELATED"/>
    <property type="match status" value="1"/>
</dbReference>
<evidence type="ECO:0000256" key="1">
    <source>
        <dbReference type="ARBA" id="ARBA00000085"/>
    </source>
</evidence>
<proteinExistence type="predicted"/>
<dbReference type="SUPFAM" id="SSF55874">
    <property type="entry name" value="ATPase domain of HSP90 chaperone/DNA topoisomerase II/histidine kinase"/>
    <property type="match status" value="1"/>
</dbReference>
<feature type="domain" description="Signal transduction histidine kinase subgroup 3 dimerisation and phosphoacceptor" evidence="10">
    <location>
        <begin position="199"/>
        <end position="265"/>
    </location>
</feature>
<keyword evidence="9" id="KW-1133">Transmembrane helix</keyword>
<dbReference type="Pfam" id="PF07730">
    <property type="entry name" value="HisKA_3"/>
    <property type="match status" value="1"/>
</dbReference>
<accession>A0ABN2UCC4</accession>
<keyword evidence="8" id="KW-0902">Two-component regulatory system</keyword>
<comment type="catalytic activity">
    <reaction evidence="1">
        <text>ATP + protein L-histidine = ADP + protein N-phospho-L-histidine.</text>
        <dbReference type="EC" id="2.7.13.3"/>
    </reaction>
</comment>
<gene>
    <name evidence="11" type="ORF">GCM10009720_11880</name>
</gene>
<feature type="transmembrane region" description="Helical" evidence="9">
    <location>
        <begin position="82"/>
        <end position="104"/>
    </location>
</feature>
<dbReference type="GO" id="GO:0016301">
    <property type="term" value="F:kinase activity"/>
    <property type="evidence" value="ECO:0007669"/>
    <property type="project" value="UniProtKB-KW"/>
</dbReference>
<evidence type="ECO:0000259" key="10">
    <source>
        <dbReference type="Pfam" id="PF07730"/>
    </source>
</evidence>
<feature type="transmembrane region" description="Helical" evidence="9">
    <location>
        <begin position="48"/>
        <end position="70"/>
    </location>
</feature>
<evidence type="ECO:0000256" key="5">
    <source>
        <dbReference type="ARBA" id="ARBA00022741"/>
    </source>
</evidence>
<evidence type="ECO:0000256" key="3">
    <source>
        <dbReference type="ARBA" id="ARBA00022553"/>
    </source>
</evidence>
<dbReference type="Gene3D" id="1.20.5.1930">
    <property type="match status" value="1"/>
</dbReference>
<keyword evidence="9" id="KW-0812">Transmembrane</keyword>
<comment type="caution">
    <text evidence="11">The sequence shown here is derived from an EMBL/GenBank/DDBJ whole genome shotgun (WGS) entry which is preliminary data.</text>
</comment>
<dbReference type="InterPro" id="IPR050482">
    <property type="entry name" value="Sensor_HK_TwoCompSys"/>
</dbReference>
<feature type="transmembrane region" description="Helical" evidence="9">
    <location>
        <begin position="12"/>
        <end position="36"/>
    </location>
</feature>
<evidence type="ECO:0000313" key="11">
    <source>
        <dbReference type="EMBL" id="GAA2033067.1"/>
    </source>
</evidence>
<dbReference type="RefSeq" id="WP_343956695.1">
    <property type="nucleotide sequence ID" value="NZ_BAAAMN010000017.1"/>
</dbReference>
<keyword evidence="3" id="KW-0597">Phosphoprotein</keyword>
<reference evidence="11 12" key="1">
    <citation type="journal article" date="2019" name="Int. J. Syst. Evol. Microbiol.">
        <title>The Global Catalogue of Microorganisms (GCM) 10K type strain sequencing project: providing services to taxonomists for standard genome sequencing and annotation.</title>
        <authorList>
            <consortium name="The Broad Institute Genomics Platform"/>
            <consortium name="The Broad Institute Genome Sequencing Center for Infectious Disease"/>
            <person name="Wu L."/>
            <person name="Ma J."/>
        </authorList>
    </citation>
    <scope>NUCLEOTIDE SEQUENCE [LARGE SCALE GENOMIC DNA]</scope>
    <source>
        <strain evidence="11 12">JCM 13595</strain>
    </source>
</reference>
<evidence type="ECO:0000256" key="2">
    <source>
        <dbReference type="ARBA" id="ARBA00012438"/>
    </source>
</evidence>
<dbReference type="Proteomes" id="UP001501461">
    <property type="component" value="Unassembled WGS sequence"/>
</dbReference>
<dbReference type="EMBL" id="BAAAMN010000017">
    <property type="protein sequence ID" value="GAA2033067.1"/>
    <property type="molecule type" value="Genomic_DNA"/>
</dbReference>
<keyword evidence="5" id="KW-0547">Nucleotide-binding</keyword>
<dbReference type="EC" id="2.7.13.3" evidence="2"/>
<dbReference type="InterPro" id="IPR036890">
    <property type="entry name" value="HATPase_C_sf"/>
</dbReference>
<evidence type="ECO:0000256" key="4">
    <source>
        <dbReference type="ARBA" id="ARBA00022679"/>
    </source>
</evidence>
<protein>
    <recommendedName>
        <fullName evidence="2">histidine kinase</fullName>
        <ecNumber evidence="2">2.7.13.3</ecNumber>
    </recommendedName>
</protein>
<evidence type="ECO:0000256" key="7">
    <source>
        <dbReference type="ARBA" id="ARBA00022840"/>
    </source>
</evidence>
<feature type="transmembrane region" description="Helical" evidence="9">
    <location>
        <begin position="110"/>
        <end position="133"/>
    </location>
</feature>
<keyword evidence="6 11" id="KW-0418">Kinase</keyword>
<keyword evidence="12" id="KW-1185">Reference proteome</keyword>
<evidence type="ECO:0000256" key="6">
    <source>
        <dbReference type="ARBA" id="ARBA00022777"/>
    </source>
</evidence>
<evidence type="ECO:0000313" key="12">
    <source>
        <dbReference type="Proteomes" id="UP001501461"/>
    </source>
</evidence>
<dbReference type="PANTHER" id="PTHR24421:SF10">
    <property type="entry name" value="NITRATE_NITRITE SENSOR PROTEIN NARQ"/>
    <property type="match status" value="1"/>
</dbReference>
<keyword evidence="4" id="KW-0808">Transferase</keyword>
<name>A0ABN2UCC4_9MICC</name>
<feature type="transmembrane region" description="Helical" evidence="9">
    <location>
        <begin position="145"/>
        <end position="166"/>
    </location>
</feature>
<evidence type="ECO:0000256" key="9">
    <source>
        <dbReference type="SAM" id="Phobius"/>
    </source>
</evidence>
<evidence type="ECO:0000256" key="8">
    <source>
        <dbReference type="ARBA" id="ARBA00023012"/>
    </source>
</evidence>
<dbReference type="Gene3D" id="3.30.565.10">
    <property type="entry name" value="Histidine kinase-like ATPase, C-terminal domain"/>
    <property type="match status" value="1"/>
</dbReference>
<keyword evidence="7" id="KW-0067">ATP-binding</keyword>